<comment type="caution">
    <text evidence="2">The sequence shown here is derived from an EMBL/GenBank/DDBJ whole genome shotgun (WGS) entry which is preliminary data.</text>
</comment>
<feature type="compositionally biased region" description="Polar residues" evidence="1">
    <location>
        <begin position="344"/>
        <end position="353"/>
    </location>
</feature>
<evidence type="ECO:0000313" key="2">
    <source>
        <dbReference type="EMBL" id="KAK7447685.1"/>
    </source>
</evidence>
<feature type="compositionally biased region" description="Basic and acidic residues" evidence="1">
    <location>
        <begin position="314"/>
        <end position="331"/>
    </location>
</feature>
<accession>A0ABR1J4X3</accession>
<feature type="compositionally biased region" description="Low complexity" evidence="1">
    <location>
        <begin position="74"/>
        <end position="118"/>
    </location>
</feature>
<reference evidence="2 3" key="1">
    <citation type="submission" date="2024-01" db="EMBL/GenBank/DDBJ databases">
        <title>A draft genome for the cacao thread blight pathogen Marasmiellus scandens.</title>
        <authorList>
            <person name="Baruah I.K."/>
            <person name="Leung J."/>
            <person name="Bukari Y."/>
            <person name="Amoako-Attah I."/>
            <person name="Meinhardt L.W."/>
            <person name="Bailey B.A."/>
            <person name="Cohen S.P."/>
        </authorList>
    </citation>
    <scope>NUCLEOTIDE SEQUENCE [LARGE SCALE GENOMIC DNA]</scope>
    <source>
        <strain evidence="2 3">GH-19</strain>
    </source>
</reference>
<keyword evidence="3" id="KW-1185">Reference proteome</keyword>
<dbReference type="EMBL" id="JBANRG010000040">
    <property type="protein sequence ID" value="KAK7447685.1"/>
    <property type="molecule type" value="Genomic_DNA"/>
</dbReference>
<organism evidence="2 3">
    <name type="scientific">Marasmiellus scandens</name>
    <dbReference type="NCBI Taxonomy" id="2682957"/>
    <lineage>
        <taxon>Eukaryota</taxon>
        <taxon>Fungi</taxon>
        <taxon>Dikarya</taxon>
        <taxon>Basidiomycota</taxon>
        <taxon>Agaricomycotina</taxon>
        <taxon>Agaricomycetes</taxon>
        <taxon>Agaricomycetidae</taxon>
        <taxon>Agaricales</taxon>
        <taxon>Marasmiineae</taxon>
        <taxon>Omphalotaceae</taxon>
        <taxon>Marasmiellus</taxon>
    </lineage>
</organism>
<evidence type="ECO:0000313" key="3">
    <source>
        <dbReference type="Proteomes" id="UP001498398"/>
    </source>
</evidence>
<feature type="region of interest" description="Disordered" evidence="1">
    <location>
        <begin position="314"/>
        <end position="396"/>
    </location>
</feature>
<name>A0ABR1J4X3_9AGAR</name>
<protein>
    <submittedName>
        <fullName evidence="2">Uncharacterized protein</fullName>
    </submittedName>
</protein>
<feature type="region of interest" description="Disordered" evidence="1">
    <location>
        <begin position="71"/>
        <end position="166"/>
    </location>
</feature>
<dbReference type="Proteomes" id="UP001498398">
    <property type="component" value="Unassembled WGS sequence"/>
</dbReference>
<feature type="compositionally biased region" description="Polar residues" evidence="1">
    <location>
        <begin position="125"/>
        <end position="166"/>
    </location>
</feature>
<gene>
    <name evidence="2" type="ORF">VKT23_013941</name>
</gene>
<sequence length="409" mass="44549">MATLQAQLSPHISVDLIACIPGTFGIEGDESLRRAHEAPKTGDDAQLECFTGIHQSNGECVIVREVHTQPLAGSSLSSDPSPTSPLSNSPRPLTRSTPIPTASTSTSFSSSKSKSSVSLLPAQPRSRTLASLGRTQTQILPSSSSSFQPTLSDNPKRTFSNTSVASAASLAHTEPDIDWDNPTEAKDELGKLGIKVVDFAFTSSGREDKEKGKTLEKSFIQIPVDVDDRRRCGYKYTCGLPIDNDMQGLLAELVRQENMKRKKGKRKADGDDEHPDIREWIEEYSDHGIKQAVNLTEEEPGFCKEFGVGKRKVIEEDSTEGDKGKRRRVDESSTDTSATSFTSVPNTDNNNLASSPCSIPNSPPSKKDARRGSSSMNKDPSPRKKRIPVHGSADEKKIILMLEHSLLVM</sequence>
<feature type="compositionally biased region" description="Low complexity" evidence="1">
    <location>
        <begin position="334"/>
        <end position="343"/>
    </location>
</feature>
<evidence type="ECO:0000256" key="1">
    <source>
        <dbReference type="SAM" id="MobiDB-lite"/>
    </source>
</evidence>
<proteinExistence type="predicted"/>